<dbReference type="Proteomes" id="UP000316292">
    <property type="component" value="Unassembled WGS sequence"/>
</dbReference>
<evidence type="ECO:0000313" key="2">
    <source>
        <dbReference type="EMBL" id="TMQ48099.1"/>
    </source>
</evidence>
<gene>
    <name evidence="2" type="ORF">E6K71_08125</name>
</gene>
<reference evidence="2 3" key="1">
    <citation type="journal article" date="2019" name="Nat. Microbiol.">
        <title>Mediterranean grassland soil C-N compound turnover is dependent on rainfall and depth, and is mediated by genomically divergent microorganisms.</title>
        <authorList>
            <person name="Diamond S."/>
            <person name="Andeer P.F."/>
            <person name="Li Z."/>
            <person name="Crits-Christoph A."/>
            <person name="Burstein D."/>
            <person name="Anantharaman K."/>
            <person name="Lane K.R."/>
            <person name="Thomas B.C."/>
            <person name="Pan C."/>
            <person name="Northen T.R."/>
            <person name="Banfield J.F."/>
        </authorList>
    </citation>
    <scope>NUCLEOTIDE SEQUENCE [LARGE SCALE GENOMIC DNA]</scope>
    <source>
        <strain evidence="2">WS_1</strain>
    </source>
</reference>
<sequence>MAGPCHRPDPTGKRFRVNPEGTRRVILLLAGAALLLCCASLLGCAAESELKRLDPSLNEIELRQGKIAVLGVVKYQEPDQVRPPLIATLERTLHEERPDLGIIPADSVQHLLGGERYRKLLLGYEYQGNLDGQALGEISDSLRGAARFLLLARVEKDHTRSSARGVAESDTGAARVGYAMGITGRDARVAVHLYDLSKRTLAALARLDGSSENSRPVLSPAGPARGPGATVEVGSAAPPEDSGYPPPPELAQAVEEAFRNFARTLPGAPLPAGAPPSPGARR</sequence>
<proteinExistence type="predicted"/>
<evidence type="ECO:0000256" key="1">
    <source>
        <dbReference type="SAM" id="MobiDB-lite"/>
    </source>
</evidence>
<name>A0A538S9R1_UNCEI</name>
<organism evidence="2 3">
    <name type="scientific">Eiseniibacteriota bacterium</name>
    <dbReference type="NCBI Taxonomy" id="2212470"/>
    <lineage>
        <taxon>Bacteria</taxon>
        <taxon>Candidatus Eiseniibacteriota</taxon>
    </lineage>
</organism>
<dbReference type="AlphaFoldDB" id="A0A538S9R1"/>
<dbReference type="EMBL" id="VBOR01000088">
    <property type="protein sequence ID" value="TMQ48099.1"/>
    <property type="molecule type" value="Genomic_DNA"/>
</dbReference>
<evidence type="ECO:0000313" key="3">
    <source>
        <dbReference type="Proteomes" id="UP000316292"/>
    </source>
</evidence>
<feature type="compositionally biased region" description="Pro residues" evidence="1">
    <location>
        <begin position="268"/>
        <end position="282"/>
    </location>
</feature>
<feature type="region of interest" description="Disordered" evidence="1">
    <location>
        <begin position="208"/>
        <end position="250"/>
    </location>
</feature>
<accession>A0A538S9R1</accession>
<comment type="caution">
    <text evidence="2">The sequence shown here is derived from an EMBL/GenBank/DDBJ whole genome shotgun (WGS) entry which is preliminary data.</text>
</comment>
<protein>
    <submittedName>
        <fullName evidence="2">Uncharacterized protein</fullName>
    </submittedName>
</protein>
<feature type="region of interest" description="Disordered" evidence="1">
    <location>
        <begin position="263"/>
        <end position="282"/>
    </location>
</feature>